<reference evidence="1" key="1">
    <citation type="journal article" date="2014" name="Front. Microbiol.">
        <title>High frequency of phylogenetically diverse reductive dehalogenase-homologous genes in deep subseafloor sedimentary metagenomes.</title>
        <authorList>
            <person name="Kawai M."/>
            <person name="Futagami T."/>
            <person name="Toyoda A."/>
            <person name="Takaki Y."/>
            <person name="Nishi S."/>
            <person name="Hori S."/>
            <person name="Arai W."/>
            <person name="Tsubouchi T."/>
            <person name="Morono Y."/>
            <person name="Uchiyama I."/>
            <person name="Ito T."/>
            <person name="Fujiyama A."/>
            <person name="Inagaki F."/>
            <person name="Takami H."/>
        </authorList>
    </citation>
    <scope>NUCLEOTIDE SEQUENCE</scope>
    <source>
        <strain evidence="1">Expedition CK06-06</strain>
    </source>
</reference>
<sequence>MAGYEIVHVAIAPPHTLEANLIKKVAAIVDKDLYGTRLLLAGKIPRVIAHYDTVQMAELTAQSLRALGLVAIVCKDSELRRPSTQKYRAHILKFEERAVQFWDKSGQARRIESRNAFLIINGRTQNYTETELTRTRMKFSLPATVLTGGIPIWRRVREKTKDKSVQNECFLRLYDRMSTEPS</sequence>
<evidence type="ECO:0000313" key="1">
    <source>
        <dbReference type="EMBL" id="GAF84992.1"/>
    </source>
</evidence>
<gene>
    <name evidence="1" type="ORF">S01H1_07072</name>
</gene>
<organism evidence="1">
    <name type="scientific">marine sediment metagenome</name>
    <dbReference type="NCBI Taxonomy" id="412755"/>
    <lineage>
        <taxon>unclassified sequences</taxon>
        <taxon>metagenomes</taxon>
        <taxon>ecological metagenomes</taxon>
    </lineage>
</organism>
<accession>X0TA01</accession>
<feature type="non-terminal residue" evidence="1">
    <location>
        <position position="182"/>
    </location>
</feature>
<comment type="caution">
    <text evidence="1">The sequence shown here is derived from an EMBL/GenBank/DDBJ whole genome shotgun (WGS) entry which is preliminary data.</text>
</comment>
<dbReference type="AlphaFoldDB" id="X0TA01"/>
<protein>
    <submittedName>
        <fullName evidence="1">Uncharacterized protein</fullName>
    </submittedName>
</protein>
<name>X0TA01_9ZZZZ</name>
<dbReference type="EMBL" id="BARS01003648">
    <property type="protein sequence ID" value="GAF84992.1"/>
    <property type="molecule type" value="Genomic_DNA"/>
</dbReference>
<proteinExistence type="predicted"/>